<proteinExistence type="predicted"/>
<dbReference type="EMBL" id="BAABEX010000002">
    <property type="protein sequence ID" value="GAA4417824.1"/>
    <property type="molecule type" value="Genomic_DNA"/>
</dbReference>
<comment type="caution">
    <text evidence="1">The sequence shown here is derived from an EMBL/GenBank/DDBJ whole genome shotgun (WGS) entry which is preliminary data.</text>
</comment>
<reference evidence="2" key="1">
    <citation type="journal article" date="2019" name="Int. J. Syst. Evol. Microbiol.">
        <title>The Global Catalogue of Microorganisms (GCM) 10K type strain sequencing project: providing services to taxonomists for standard genome sequencing and annotation.</title>
        <authorList>
            <consortium name="The Broad Institute Genomics Platform"/>
            <consortium name="The Broad Institute Genome Sequencing Center for Infectious Disease"/>
            <person name="Wu L."/>
            <person name="Ma J."/>
        </authorList>
    </citation>
    <scope>NUCLEOTIDE SEQUENCE [LARGE SCALE GENOMIC DNA]</scope>
    <source>
        <strain evidence="2">JCM 31890</strain>
    </source>
</reference>
<keyword evidence="2" id="KW-1185">Reference proteome</keyword>
<evidence type="ECO:0000313" key="1">
    <source>
        <dbReference type="EMBL" id="GAA4417824.1"/>
    </source>
</evidence>
<dbReference type="RefSeq" id="WP_345060330.1">
    <property type="nucleotide sequence ID" value="NZ_BAABEX010000002.1"/>
</dbReference>
<name>A0ABP8KXV7_9BURK</name>
<organism evidence="1 2">
    <name type="scientific">Acidovorax lacteus</name>
    <dbReference type="NCBI Taxonomy" id="1924988"/>
    <lineage>
        <taxon>Bacteria</taxon>
        <taxon>Pseudomonadati</taxon>
        <taxon>Pseudomonadota</taxon>
        <taxon>Betaproteobacteria</taxon>
        <taxon>Burkholderiales</taxon>
        <taxon>Comamonadaceae</taxon>
        <taxon>Acidovorax</taxon>
    </lineage>
</organism>
<protein>
    <submittedName>
        <fullName evidence="1">Uncharacterized protein</fullName>
    </submittedName>
</protein>
<gene>
    <name evidence="1" type="ORF">GCM10023090_01980</name>
</gene>
<evidence type="ECO:0000313" key="2">
    <source>
        <dbReference type="Proteomes" id="UP001501788"/>
    </source>
</evidence>
<sequence length="109" mass="11984">MNTAEIDTFMARLARFTDKGLNLADAEAMAEGLIQRDREMDDRHLCLECVHLRGGTGRLYCGKAVLAGIGSRAADATLASDLTRQLQRCAGFTTYHGKANDHEQVQQKT</sequence>
<accession>A0ABP8KXV7</accession>
<dbReference type="Proteomes" id="UP001501788">
    <property type="component" value="Unassembled WGS sequence"/>
</dbReference>